<evidence type="ECO:0000313" key="4">
    <source>
        <dbReference type="Proteomes" id="UP000324705"/>
    </source>
</evidence>
<feature type="chain" id="PRO_5040297137" description="Thaumatin-like protein" evidence="2">
    <location>
        <begin position="33"/>
        <end position="82"/>
    </location>
</feature>
<keyword evidence="2" id="KW-0732">Signal</keyword>
<dbReference type="PROSITE" id="PS51367">
    <property type="entry name" value="THAUMATIN_2"/>
    <property type="match status" value="1"/>
</dbReference>
<dbReference type="Pfam" id="PF00314">
    <property type="entry name" value="Thaumatin"/>
    <property type="match status" value="1"/>
</dbReference>
<name>A0A9R0QJQ2_TRITD</name>
<dbReference type="PANTHER" id="PTHR31013:SF12">
    <property type="entry name" value="PATHOGENESIS-RELATED PROTEIN 5-LIKE"/>
    <property type="match status" value="1"/>
</dbReference>
<accession>A0A9R0QJQ2</accession>
<evidence type="ECO:0000313" key="3">
    <source>
        <dbReference type="EMBL" id="VAH12791.1"/>
    </source>
</evidence>
<keyword evidence="4" id="KW-1185">Reference proteome</keyword>
<dbReference type="Proteomes" id="UP000324705">
    <property type="component" value="Chromosome 1B"/>
</dbReference>
<dbReference type="GO" id="GO:0006952">
    <property type="term" value="P:defense response"/>
    <property type="evidence" value="ECO:0007669"/>
    <property type="project" value="UniProtKB-KW"/>
</dbReference>
<dbReference type="AlphaFoldDB" id="A0A9R0QJQ2"/>
<organism evidence="3 4">
    <name type="scientific">Triticum turgidum subsp. durum</name>
    <name type="common">Durum wheat</name>
    <name type="synonym">Triticum durum</name>
    <dbReference type="NCBI Taxonomy" id="4567"/>
    <lineage>
        <taxon>Eukaryota</taxon>
        <taxon>Viridiplantae</taxon>
        <taxon>Streptophyta</taxon>
        <taxon>Embryophyta</taxon>
        <taxon>Tracheophyta</taxon>
        <taxon>Spermatophyta</taxon>
        <taxon>Magnoliopsida</taxon>
        <taxon>Liliopsida</taxon>
        <taxon>Poales</taxon>
        <taxon>Poaceae</taxon>
        <taxon>BOP clade</taxon>
        <taxon>Pooideae</taxon>
        <taxon>Triticodae</taxon>
        <taxon>Triticeae</taxon>
        <taxon>Triticinae</taxon>
        <taxon>Triticum</taxon>
    </lineage>
</organism>
<dbReference type="PANTHER" id="PTHR31013">
    <property type="entry name" value="THAUMATIN FAMILY PROTEIN-RELATED"/>
    <property type="match status" value="1"/>
</dbReference>
<dbReference type="SUPFAM" id="SSF49870">
    <property type="entry name" value="Osmotin, thaumatin-like protein"/>
    <property type="match status" value="1"/>
</dbReference>
<dbReference type="Gramene" id="TRITD1Bv1G010220.2">
    <property type="protein sequence ID" value="TRITD1Bv1G010220.2"/>
    <property type="gene ID" value="TRITD1Bv1G010220"/>
</dbReference>
<evidence type="ECO:0008006" key="5">
    <source>
        <dbReference type="Google" id="ProtNLM"/>
    </source>
</evidence>
<sequence length="82" mass="8561">MAGNGASAWRQLTPFPLYLAIFFLLGANGAEAATSFSFTNACAHPVFKAACPAAYSYAYDDASSTFTCSGAATYHITFCPAT</sequence>
<dbReference type="EMBL" id="LT934112">
    <property type="protein sequence ID" value="VAH12791.1"/>
    <property type="molecule type" value="Genomic_DNA"/>
</dbReference>
<protein>
    <recommendedName>
        <fullName evidence="5">Thaumatin-like protein</fullName>
    </recommendedName>
</protein>
<evidence type="ECO:0000256" key="2">
    <source>
        <dbReference type="SAM" id="SignalP"/>
    </source>
</evidence>
<reference evidence="3 4" key="1">
    <citation type="submission" date="2017-09" db="EMBL/GenBank/DDBJ databases">
        <authorList>
            <consortium name="International Durum Wheat Genome Sequencing Consortium (IDWGSC)"/>
            <person name="Milanesi L."/>
        </authorList>
    </citation>
    <scope>NUCLEOTIDE SEQUENCE [LARGE SCALE GENOMIC DNA]</scope>
    <source>
        <strain evidence="4">cv. Svevo</strain>
    </source>
</reference>
<proteinExistence type="predicted"/>
<gene>
    <name evidence="3" type="ORF">TRITD_1Bv1G010220</name>
</gene>
<dbReference type="InterPro" id="IPR001938">
    <property type="entry name" value="Thaumatin"/>
</dbReference>
<feature type="signal peptide" evidence="2">
    <location>
        <begin position="1"/>
        <end position="32"/>
    </location>
</feature>
<evidence type="ECO:0000256" key="1">
    <source>
        <dbReference type="ARBA" id="ARBA00022821"/>
    </source>
</evidence>
<dbReference type="Gene3D" id="2.60.110.10">
    <property type="entry name" value="Thaumatin"/>
    <property type="match status" value="1"/>
</dbReference>
<dbReference type="InterPro" id="IPR037176">
    <property type="entry name" value="Osmotin/thaumatin-like_sf"/>
</dbReference>
<keyword evidence="1" id="KW-0611">Plant defense</keyword>